<keyword evidence="10" id="KW-1185">Reference proteome</keyword>
<evidence type="ECO:0000256" key="1">
    <source>
        <dbReference type="ARBA" id="ARBA00009065"/>
    </source>
</evidence>
<feature type="compositionally biased region" description="Polar residues" evidence="6">
    <location>
        <begin position="327"/>
        <end position="338"/>
    </location>
</feature>
<evidence type="ECO:0000259" key="8">
    <source>
        <dbReference type="SMART" id="SM01332"/>
    </source>
</evidence>
<dbReference type="GO" id="GO:0051301">
    <property type="term" value="P:cell division"/>
    <property type="evidence" value="ECO:0007669"/>
    <property type="project" value="UniProtKB-KW"/>
</dbReference>
<proteinExistence type="inferred from homology"/>
<gene>
    <name evidence="9" type="ORF">RJ639_004284</name>
</gene>
<keyword evidence="2" id="KW-0132">Cell division</keyword>
<dbReference type="SUPFAM" id="SSF47954">
    <property type="entry name" value="Cyclin-like"/>
    <property type="match status" value="2"/>
</dbReference>
<feature type="region of interest" description="Disordered" evidence="6">
    <location>
        <begin position="305"/>
        <end position="395"/>
    </location>
</feature>
<dbReference type="AlphaFoldDB" id="A0AA88W3D0"/>
<sequence>MAVPDHDNQHQQNQSFFLDALYCEEEDDQWEDEEEVERQPLPLVHNNGNNIKVEHEDVFWEDEELLSLFSRENQQEHAHWARTEAVDWMLKVGAHFGFTALTSILSINYLDRFLSSKNIHQIIKDGNKPNWMIQLVAVTCLSLAAKVEETHVPLLVDLQVEDTKYLFEAKTIQRMELLVMSTLEWRMTPVTPLSFLDHIIRRLGLKTHHIHWEFYRRCESLLLTFVADSRFVRYLPSVLATATMLHVIHQLEPRDPIDYQNRLLGVLNTTKEKVSDCYQRIVELSNSKSNTSGCFYGQKNPPLHHKRKYEGQDVPSSPSGVIDAASLSFSSDDNSNESWVVDSSVPTDHHPPLKKKKKTTTDQFEIEPSMMASLSRSRSRSSSSRVFVDVVGSPR</sequence>
<evidence type="ECO:0000256" key="6">
    <source>
        <dbReference type="SAM" id="MobiDB-lite"/>
    </source>
</evidence>
<dbReference type="PANTHER" id="PTHR10177">
    <property type="entry name" value="CYCLINS"/>
    <property type="match status" value="1"/>
</dbReference>
<evidence type="ECO:0008006" key="11">
    <source>
        <dbReference type="Google" id="ProtNLM"/>
    </source>
</evidence>
<dbReference type="FunFam" id="1.10.472.10:FF:000060">
    <property type="entry name" value="D6-type cyclin"/>
    <property type="match status" value="1"/>
</dbReference>
<dbReference type="Pfam" id="PF02984">
    <property type="entry name" value="Cyclin_C"/>
    <property type="match status" value="1"/>
</dbReference>
<accession>A0AA88W3D0</accession>
<comment type="similarity">
    <text evidence="1">Belongs to the cyclin family. Cyclin D subfamily.</text>
</comment>
<comment type="caution">
    <text evidence="9">The sequence shown here is derived from an EMBL/GenBank/DDBJ whole genome shotgun (WGS) entry which is preliminary data.</text>
</comment>
<dbReference type="Proteomes" id="UP001188597">
    <property type="component" value="Unassembled WGS sequence"/>
</dbReference>
<dbReference type="InterPro" id="IPR006671">
    <property type="entry name" value="Cyclin_N"/>
</dbReference>
<evidence type="ECO:0000256" key="5">
    <source>
        <dbReference type="RuleBase" id="RU000383"/>
    </source>
</evidence>
<dbReference type="FunFam" id="1.10.472.10:FF:000070">
    <property type="entry name" value="CYCLIN D32"/>
    <property type="match status" value="1"/>
</dbReference>
<feature type="domain" description="Cyclin-like" evidence="7">
    <location>
        <begin position="87"/>
        <end position="181"/>
    </location>
</feature>
<dbReference type="InterPro" id="IPR039361">
    <property type="entry name" value="Cyclin"/>
</dbReference>
<dbReference type="SMART" id="SM01332">
    <property type="entry name" value="Cyclin_C"/>
    <property type="match status" value="1"/>
</dbReference>
<dbReference type="InterPro" id="IPR036915">
    <property type="entry name" value="Cyclin-like_sf"/>
</dbReference>
<dbReference type="Pfam" id="PF00134">
    <property type="entry name" value="Cyclin_N"/>
    <property type="match status" value="1"/>
</dbReference>
<dbReference type="CDD" id="cd20543">
    <property type="entry name" value="CYCLIN_AtCycD-like_rpt1"/>
    <property type="match status" value="1"/>
</dbReference>
<keyword evidence="3 5" id="KW-0195">Cyclin</keyword>
<reference evidence="9" key="1">
    <citation type="submission" date="2022-12" db="EMBL/GenBank/DDBJ databases">
        <title>Draft genome assemblies for two species of Escallonia (Escalloniales).</title>
        <authorList>
            <person name="Chanderbali A."/>
            <person name="Dervinis C."/>
            <person name="Anghel I."/>
            <person name="Soltis D."/>
            <person name="Soltis P."/>
            <person name="Zapata F."/>
        </authorList>
    </citation>
    <scope>NUCLEOTIDE SEQUENCE</scope>
    <source>
        <strain evidence="9">UCBG64.0493</strain>
        <tissue evidence="9">Leaf</tissue>
    </source>
</reference>
<evidence type="ECO:0000259" key="7">
    <source>
        <dbReference type="SMART" id="SM00385"/>
    </source>
</evidence>
<evidence type="ECO:0000313" key="10">
    <source>
        <dbReference type="Proteomes" id="UP001188597"/>
    </source>
</evidence>
<dbReference type="GO" id="GO:0048316">
    <property type="term" value="P:seed development"/>
    <property type="evidence" value="ECO:0007669"/>
    <property type="project" value="UniProtKB-ARBA"/>
</dbReference>
<dbReference type="InterPro" id="IPR013763">
    <property type="entry name" value="Cyclin-like_dom"/>
</dbReference>
<dbReference type="Gene3D" id="1.10.472.10">
    <property type="entry name" value="Cyclin-like"/>
    <property type="match status" value="2"/>
</dbReference>
<feature type="compositionally biased region" description="Low complexity" evidence="6">
    <location>
        <begin position="373"/>
        <end position="385"/>
    </location>
</feature>
<feature type="domain" description="Cyclin C-terminal" evidence="8">
    <location>
        <begin position="190"/>
        <end position="330"/>
    </location>
</feature>
<dbReference type="GO" id="GO:0010444">
    <property type="term" value="P:guard mother cell differentiation"/>
    <property type="evidence" value="ECO:0007669"/>
    <property type="project" value="UniProtKB-ARBA"/>
</dbReference>
<evidence type="ECO:0000313" key="9">
    <source>
        <dbReference type="EMBL" id="KAK3018559.1"/>
    </source>
</evidence>
<evidence type="ECO:0000256" key="2">
    <source>
        <dbReference type="ARBA" id="ARBA00022618"/>
    </source>
</evidence>
<evidence type="ECO:0000256" key="3">
    <source>
        <dbReference type="ARBA" id="ARBA00023127"/>
    </source>
</evidence>
<feature type="domain" description="Cyclin-like" evidence="7">
    <location>
        <begin position="194"/>
        <end position="283"/>
    </location>
</feature>
<evidence type="ECO:0000256" key="4">
    <source>
        <dbReference type="ARBA" id="ARBA00023306"/>
    </source>
</evidence>
<dbReference type="CDD" id="cd20544">
    <property type="entry name" value="CYCLIN_AtCycD-like_rpt2"/>
    <property type="match status" value="1"/>
</dbReference>
<name>A0AA88W3D0_9ASTE</name>
<organism evidence="9 10">
    <name type="scientific">Escallonia herrerae</name>
    <dbReference type="NCBI Taxonomy" id="1293975"/>
    <lineage>
        <taxon>Eukaryota</taxon>
        <taxon>Viridiplantae</taxon>
        <taxon>Streptophyta</taxon>
        <taxon>Embryophyta</taxon>
        <taxon>Tracheophyta</taxon>
        <taxon>Spermatophyta</taxon>
        <taxon>Magnoliopsida</taxon>
        <taxon>eudicotyledons</taxon>
        <taxon>Gunneridae</taxon>
        <taxon>Pentapetalae</taxon>
        <taxon>asterids</taxon>
        <taxon>campanulids</taxon>
        <taxon>Escalloniales</taxon>
        <taxon>Escalloniaceae</taxon>
        <taxon>Escallonia</taxon>
    </lineage>
</organism>
<keyword evidence="4" id="KW-0131">Cell cycle</keyword>
<protein>
    <recommendedName>
        <fullName evidence="11">Cyclin D3</fullName>
    </recommendedName>
</protein>
<dbReference type="EMBL" id="JAVXUP010000929">
    <property type="protein sequence ID" value="KAK3018559.1"/>
    <property type="molecule type" value="Genomic_DNA"/>
</dbReference>
<dbReference type="SMART" id="SM00385">
    <property type="entry name" value="CYCLIN"/>
    <property type="match status" value="2"/>
</dbReference>
<dbReference type="InterPro" id="IPR004367">
    <property type="entry name" value="Cyclin_C-dom"/>
</dbReference>